<keyword evidence="4" id="KW-1185">Reference proteome</keyword>
<reference evidence="3 4" key="1">
    <citation type="submission" date="2015-01" db="EMBL/GenBank/DDBJ databases">
        <title>The Genome Sequence of Exophiala mesophila CBS40295.</title>
        <authorList>
            <consortium name="The Broad Institute Genomics Platform"/>
            <person name="Cuomo C."/>
            <person name="de Hoog S."/>
            <person name="Gorbushina A."/>
            <person name="Stielow B."/>
            <person name="Teixiera M."/>
            <person name="Abouelleil A."/>
            <person name="Chapman S.B."/>
            <person name="Priest M."/>
            <person name="Young S.K."/>
            <person name="Wortman J."/>
            <person name="Nusbaum C."/>
            <person name="Birren B."/>
        </authorList>
    </citation>
    <scope>NUCLEOTIDE SEQUENCE [LARGE SCALE GENOMIC DNA]</scope>
    <source>
        <strain evidence="3 4">CBS 40295</strain>
    </source>
</reference>
<dbReference type="SUPFAM" id="SSF53474">
    <property type="entry name" value="alpha/beta-Hydrolases"/>
    <property type="match status" value="1"/>
</dbReference>
<name>A0A0D1XXW1_EXOME</name>
<dbReference type="OMA" id="IQEDSGP"/>
<dbReference type="PANTHER" id="PTHR42977">
    <property type="entry name" value="HYDROLASE-RELATED"/>
    <property type="match status" value="1"/>
</dbReference>
<evidence type="ECO:0000259" key="2">
    <source>
        <dbReference type="Pfam" id="PF00561"/>
    </source>
</evidence>
<feature type="domain" description="AB hydrolase-1" evidence="2">
    <location>
        <begin position="52"/>
        <end position="299"/>
    </location>
</feature>
<dbReference type="InterPro" id="IPR029058">
    <property type="entry name" value="AB_hydrolase_fold"/>
</dbReference>
<sequence length="332" mass="37845">MPSQETPFLRTPADRFKNLPDWKYEPHYLHYGNLRMAYIDEKVGSSHGEQQTFLCLHGQPTWSYLYRRMIPVLLHYTTNGKLPSRRVVCPDLFGFGQSDKPTEEGTYTFDFHRHSLLHLIRQLDLQNVTLVVQDWGGLIGLTLPLAEPTRFKRLIVMNTTLGLGQQASAGFLAWRDFSNRSPDMKIGALMGRSCKHLSNAEKDAYDAPYPDMRYKAGVRRFPNMVMVDPAMPGVEISKESLAFYQTIDQFRTEDVLVACGTQDPVFSQKHMMALAKTYWKNGCYYTEIVEAGHFVQEWGDQVAKRALDVFEKADAAAPINGVQKISPDLARL</sequence>
<accession>A0A0D1XXW1</accession>
<dbReference type="EMBL" id="KN847522">
    <property type="protein sequence ID" value="KIV93036.1"/>
    <property type="molecule type" value="Genomic_DNA"/>
</dbReference>
<dbReference type="HOGENOM" id="CLU_020336_13_3_1"/>
<organism evidence="3 4">
    <name type="scientific">Exophiala mesophila</name>
    <name type="common">Black yeast-like fungus</name>
    <dbReference type="NCBI Taxonomy" id="212818"/>
    <lineage>
        <taxon>Eukaryota</taxon>
        <taxon>Fungi</taxon>
        <taxon>Dikarya</taxon>
        <taxon>Ascomycota</taxon>
        <taxon>Pezizomycotina</taxon>
        <taxon>Eurotiomycetes</taxon>
        <taxon>Chaetothyriomycetidae</taxon>
        <taxon>Chaetothyriales</taxon>
        <taxon>Herpotrichiellaceae</taxon>
        <taxon>Exophiala</taxon>
    </lineage>
</organism>
<dbReference type="PANTHER" id="PTHR42977:SF3">
    <property type="entry name" value="AB HYDROLASE-1 DOMAIN-CONTAINING PROTEIN"/>
    <property type="match status" value="1"/>
</dbReference>
<dbReference type="GeneID" id="27322126"/>
<dbReference type="RefSeq" id="XP_016224610.1">
    <property type="nucleotide sequence ID" value="XM_016368822.1"/>
</dbReference>
<evidence type="ECO:0000313" key="4">
    <source>
        <dbReference type="Proteomes" id="UP000054302"/>
    </source>
</evidence>
<dbReference type="GO" id="GO:0004301">
    <property type="term" value="F:epoxide hydrolase activity"/>
    <property type="evidence" value="ECO:0007669"/>
    <property type="project" value="TreeGrafter"/>
</dbReference>
<proteinExistence type="predicted"/>
<dbReference type="Pfam" id="PF00561">
    <property type="entry name" value="Abhydrolase_1"/>
    <property type="match status" value="1"/>
</dbReference>
<dbReference type="InterPro" id="IPR000639">
    <property type="entry name" value="Epox_hydrolase-like"/>
</dbReference>
<dbReference type="InterPro" id="IPR051340">
    <property type="entry name" value="Haloalkane_dehalogenase"/>
</dbReference>
<dbReference type="STRING" id="212818.A0A0D1XXW1"/>
<protein>
    <recommendedName>
        <fullName evidence="2">AB hydrolase-1 domain-containing protein</fullName>
    </recommendedName>
</protein>
<dbReference type="VEuPathDB" id="FungiDB:PV10_04281"/>
<evidence type="ECO:0000313" key="3">
    <source>
        <dbReference type="EMBL" id="KIV93036.1"/>
    </source>
</evidence>
<evidence type="ECO:0000256" key="1">
    <source>
        <dbReference type="ARBA" id="ARBA00022801"/>
    </source>
</evidence>
<gene>
    <name evidence="3" type="ORF">PV10_04281</name>
</gene>
<dbReference type="OrthoDB" id="284184at2759"/>
<dbReference type="NCBIfam" id="NF002043">
    <property type="entry name" value="PRK00870.1"/>
    <property type="match status" value="1"/>
</dbReference>
<dbReference type="PRINTS" id="PR00412">
    <property type="entry name" value="EPOXHYDRLASE"/>
</dbReference>
<dbReference type="PRINTS" id="PR00111">
    <property type="entry name" value="ABHYDROLASE"/>
</dbReference>
<dbReference type="InterPro" id="IPR000073">
    <property type="entry name" value="AB_hydrolase_1"/>
</dbReference>
<dbReference type="AlphaFoldDB" id="A0A0D1XXW1"/>
<dbReference type="Gene3D" id="3.40.50.1820">
    <property type="entry name" value="alpha/beta hydrolase"/>
    <property type="match status" value="1"/>
</dbReference>
<keyword evidence="1" id="KW-0378">Hydrolase</keyword>
<dbReference type="Proteomes" id="UP000054302">
    <property type="component" value="Unassembled WGS sequence"/>
</dbReference>